<dbReference type="Proteomes" id="UP000001542">
    <property type="component" value="Unassembled WGS sequence"/>
</dbReference>
<feature type="coiled-coil region" evidence="1">
    <location>
        <begin position="232"/>
        <end position="288"/>
    </location>
</feature>
<dbReference type="VEuPathDB" id="TrichDB:TVAG_414150"/>
<reference evidence="2" key="1">
    <citation type="submission" date="2006-10" db="EMBL/GenBank/DDBJ databases">
        <authorList>
            <person name="Amadeo P."/>
            <person name="Zhao Q."/>
            <person name="Wortman J."/>
            <person name="Fraser-Liggett C."/>
            <person name="Carlton J."/>
        </authorList>
    </citation>
    <scope>NUCLEOTIDE SEQUENCE</scope>
    <source>
        <strain evidence="2">G3</strain>
    </source>
</reference>
<reference evidence="2" key="2">
    <citation type="journal article" date="2007" name="Science">
        <title>Draft genome sequence of the sexually transmitted pathogen Trichomonas vaginalis.</title>
        <authorList>
            <person name="Carlton J.M."/>
            <person name="Hirt R.P."/>
            <person name="Silva J.C."/>
            <person name="Delcher A.L."/>
            <person name="Schatz M."/>
            <person name="Zhao Q."/>
            <person name="Wortman J.R."/>
            <person name="Bidwell S.L."/>
            <person name="Alsmark U.C.M."/>
            <person name="Besteiro S."/>
            <person name="Sicheritz-Ponten T."/>
            <person name="Noel C.J."/>
            <person name="Dacks J.B."/>
            <person name="Foster P.G."/>
            <person name="Simillion C."/>
            <person name="Van de Peer Y."/>
            <person name="Miranda-Saavedra D."/>
            <person name="Barton G.J."/>
            <person name="Westrop G.D."/>
            <person name="Mueller S."/>
            <person name="Dessi D."/>
            <person name="Fiori P.L."/>
            <person name="Ren Q."/>
            <person name="Paulsen I."/>
            <person name="Zhang H."/>
            <person name="Bastida-Corcuera F.D."/>
            <person name="Simoes-Barbosa A."/>
            <person name="Brown M.T."/>
            <person name="Hayes R.D."/>
            <person name="Mukherjee M."/>
            <person name="Okumura C.Y."/>
            <person name="Schneider R."/>
            <person name="Smith A.J."/>
            <person name="Vanacova S."/>
            <person name="Villalvazo M."/>
            <person name="Haas B.J."/>
            <person name="Pertea M."/>
            <person name="Feldblyum T.V."/>
            <person name="Utterback T.R."/>
            <person name="Shu C.L."/>
            <person name="Osoegawa K."/>
            <person name="de Jong P.J."/>
            <person name="Hrdy I."/>
            <person name="Horvathova L."/>
            <person name="Zubacova Z."/>
            <person name="Dolezal P."/>
            <person name="Malik S.B."/>
            <person name="Logsdon J.M. Jr."/>
            <person name="Henze K."/>
            <person name="Gupta A."/>
            <person name="Wang C.C."/>
            <person name="Dunne R.L."/>
            <person name="Upcroft J.A."/>
            <person name="Upcroft P."/>
            <person name="White O."/>
            <person name="Salzberg S.L."/>
            <person name="Tang P."/>
            <person name="Chiu C.-H."/>
            <person name="Lee Y.-S."/>
            <person name="Embley T.M."/>
            <person name="Coombs G.H."/>
            <person name="Mottram J.C."/>
            <person name="Tachezy J."/>
            <person name="Fraser-Liggett C.M."/>
            <person name="Johnson P.J."/>
        </authorList>
    </citation>
    <scope>NUCLEOTIDE SEQUENCE [LARGE SCALE GENOMIC DNA]</scope>
    <source>
        <strain evidence="2">G3</strain>
    </source>
</reference>
<evidence type="ECO:0000256" key="1">
    <source>
        <dbReference type="SAM" id="Coils"/>
    </source>
</evidence>
<dbReference type="InterPro" id="IPR011333">
    <property type="entry name" value="SKP1/BTB/POZ_sf"/>
</dbReference>
<evidence type="ECO:0008006" key="4">
    <source>
        <dbReference type="Google" id="ProtNLM"/>
    </source>
</evidence>
<name>A2EC87_TRIV3</name>
<proteinExistence type="predicted"/>
<dbReference type="Gene3D" id="3.30.710.10">
    <property type="entry name" value="Potassium Channel Kv1.1, Chain A"/>
    <property type="match status" value="1"/>
</dbReference>
<dbReference type="SUPFAM" id="SSF54695">
    <property type="entry name" value="POZ domain"/>
    <property type="match status" value="1"/>
</dbReference>
<dbReference type="KEGG" id="tva:75644595"/>
<dbReference type="AlphaFoldDB" id="A2EC87"/>
<gene>
    <name evidence="2" type="ORF">TVAG_414150</name>
</gene>
<evidence type="ECO:0000313" key="2">
    <source>
        <dbReference type="EMBL" id="EAY09764.1"/>
    </source>
</evidence>
<dbReference type="InParanoid" id="A2EC87"/>
<dbReference type="VEuPathDB" id="TrichDB:TVAGG3_0205660"/>
<accession>A2EC87</accession>
<dbReference type="EMBL" id="DS113351">
    <property type="protein sequence ID" value="EAY09764.1"/>
    <property type="molecule type" value="Genomic_DNA"/>
</dbReference>
<organism evidence="2 3">
    <name type="scientific">Trichomonas vaginalis (strain ATCC PRA-98 / G3)</name>
    <dbReference type="NCBI Taxonomy" id="412133"/>
    <lineage>
        <taxon>Eukaryota</taxon>
        <taxon>Metamonada</taxon>
        <taxon>Parabasalia</taxon>
        <taxon>Trichomonadida</taxon>
        <taxon>Trichomonadidae</taxon>
        <taxon>Trichomonas</taxon>
    </lineage>
</organism>
<evidence type="ECO:0000313" key="3">
    <source>
        <dbReference type="Proteomes" id="UP000001542"/>
    </source>
</evidence>
<keyword evidence="3" id="KW-1185">Reference proteome</keyword>
<keyword evidence="1" id="KW-0175">Coiled coil</keyword>
<protein>
    <recommendedName>
        <fullName evidence="4">BTB domain-containing protein</fullName>
    </recommendedName>
</protein>
<sequence>MSTQSSHRSKRLGYYIFLRDEKIKVDPVIFAKKSSYFAEQSASNPDGFEVQENVLKESFLTFLSYCQDKKYEINTDNANDLLKLSRNWNCTDLEGEVTDFCRKHKIVVRPKIDPLGNLIEAIDNQKESVQDLREVAKIINTLYDDDRLPDVEPELLYRIVIIAEKEFTLDKIKFKKFVLRLFKSNPDAAVILSLRLNFNELTDEEFEMIANCPEIRSQSLNFFAASSISIIRNRIKNNLAQFQIKNNNLLNKLNNQIRYQHEMFLYQLEEYKSQKKALIDQRLEQQKAEINDIYEQLVSVAAHLDGGILSENGLVDPRINQNINAAEKRFADLHQQIQEALEKDKQDRHAELKSGVYQRLKVWEAKHGDEDSQKKLLDEAFEDIGAISKDIQEKKSEIDEDLVHIKSAVNAKIVRDKIRSDKGRRDTANIWSIFDESERESVIKEDEYIQNVEKKIEEFCPIRKH</sequence>
<dbReference type="SMR" id="A2EC87"/>
<dbReference type="RefSeq" id="XP_001321987.1">
    <property type="nucleotide sequence ID" value="XM_001321952.1"/>
</dbReference>